<reference evidence="2" key="1">
    <citation type="journal article" date="1999" name="Methods Enzymol.">
        <title>High-efficiency full-length cDNA cloning.</title>
        <authorList>
            <person name="Carninci P."/>
            <person name="Hayashizaki Y."/>
        </authorList>
    </citation>
    <scope>NUCLEOTIDE SEQUENCE</scope>
    <source>
        <strain evidence="2">C57BL/6J</strain>
        <tissue evidence="2">Cerebellum</tissue>
    </source>
</reference>
<reference evidence="2" key="6">
    <citation type="submission" date="2004-04" db="EMBL/GenBank/DDBJ databases">
        <authorList>
            <person name="Arakawa T."/>
            <person name="Carninci P."/>
            <person name="Fukuda S."/>
            <person name="Hashizume W."/>
            <person name="Hayashida K."/>
            <person name="Hori F."/>
            <person name="Iida J."/>
            <person name="Imamura K."/>
            <person name="Imotani K."/>
            <person name="Itoh M."/>
            <person name="Kanagawa S."/>
            <person name="Kawai J."/>
            <person name="Kojima M."/>
            <person name="Konno H."/>
            <person name="Murata M."/>
            <person name="Nakamura M."/>
            <person name="Ninomiya N."/>
            <person name="Nishiyori H."/>
            <person name="Nomura K."/>
            <person name="Ohno M."/>
            <person name="Sakazume N."/>
            <person name="Sano H."/>
            <person name="Sasaki D."/>
            <person name="Shibata K."/>
            <person name="Shiraki T."/>
            <person name="Tagami M."/>
            <person name="Tagami Y."/>
            <person name="Waki K."/>
            <person name="Watahiki A."/>
            <person name="Muramatsu M."/>
            <person name="Hayashizaki Y."/>
        </authorList>
    </citation>
    <scope>NUCLEOTIDE SEQUENCE</scope>
    <source>
        <strain evidence="2">C57BL/6J</strain>
        <tissue evidence="2">Cerebellum</tissue>
    </source>
</reference>
<dbReference type="AGR" id="MGI:1309511"/>
<reference evidence="2" key="4">
    <citation type="journal article" date="2001" name="Nature">
        <title>Functional annotation of a full-length mouse cDNA collection.</title>
        <authorList>
            <consortium name="The RIKEN Genome Exploration Research Group Phase II Team and the FANTOM Consortium"/>
        </authorList>
    </citation>
    <scope>NUCLEOTIDE SEQUENCE</scope>
    <source>
        <strain evidence="2">C57BL/6J</strain>
        <tissue evidence="2">Cerebellum</tissue>
    </source>
</reference>
<organism evidence="2">
    <name type="scientific">Mus musculus</name>
    <name type="common">Mouse</name>
    <dbReference type="NCBI Taxonomy" id="10090"/>
    <lineage>
        <taxon>Eukaryota</taxon>
        <taxon>Metazoa</taxon>
        <taxon>Chordata</taxon>
        <taxon>Craniata</taxon>
        <taxon>Vertebrata</taxon>
        <taxon>Euteleostomi</taxon>
        <taxon>Mammalia</taxon>
        <taxon>Eutheria</taxon>
        <taxon>Euarchontoglires</taxon>
        <taxon>Glires</taxon>
        <taxon>Rodentia</taxon>
        <taxon>Myomorpha</taxon>
        <taxon>Muroidea</taxon>
        <taxon>Muridae</taxon>
        <taxon>Murinae</taxon>
        <taxon>Mus</taxon>
        <taxon>Mus</taxon>
    </lineage>
</organism>
<dbReference type="SUPFAM" id="SSF56112">
    <property type="entry name" value="Protein kinase-like (PK-like)"/>
    <property type="match status" value="1"/>
</dbReference>
<reference evidence="2" key="3">
    <citation type="journal article" date="2000" name="Genome Res.">
        <title>RIKEN integrated sequence analysis (RISA) system--384-format sequencing pipeline with 384 multicapillary sequencer.</title>
        <authorList>
            <person name="Shibata K."/>
            <person name="Itoh M."/>
            <person name="Aizawa K."/>
            <person name="Nagaoka S."/>
            <person name="Sasaki N."/>
            <person name="Carninci P."/>
            <person name="Konno H."/>
            <person name="Akiyama J."/>
            <person name="Nishi K."/>
            <person name="Kitsunai T."/>
            <person name="Tashiro H."/>
            <person name="Itoh M."/>
            <person name="Sumi N."/>
            <person name="Ishii Y."/>
            <person name="Nakamura S."/>
            <person name="Hazama M."/>
            <person name="Nishine T."/>
            <person name="Harada A."/>
            <person name="Yamamoto R."/>
            <person name="Matsumoto H."/>
            <person name="Sakaguchi S."/>
            <person name="Ikegami T."/>
            <person name="Kashiwagi K."/>
            <person name="Fujiwake S."/>
            <person name="Inoue K."/>
            <person name="Togawa Y."/>
            <person name="Izawa M."/>
            <person name="Ohara E."/>
            <person name="Watahiki M."/>
            <person name="Yoneda Y."/>
            <person name="Ishikawa T."/>
            <person name="Ozawa K."/>
            <person name="Tanaka T."/>
            <person name="Matsuura S."/>
            <person name="Kawai J."/>
            <person name="Okazaki Y."/>
            <person name="Muramatsu M."/>
            <person name="Inoue Y."/>
            <person name="Kira A."/>
            <person name="Hayashizaki Y."/>
        </authorList>
    </citation>
    <scope>NUCLEOTIDE SEQUENCE</scope>
    <source>
        <strain evidence="2">C57BL/6J</strain>
        <tissue evidence="2">Cerebellum</tissue>
    </source>
</reference>
<protein>
    <recommendedName>
        <fullName evidence="4">Protein kinase domain-containing protein</fullName>
    </recommendedName>
</protein>
<dbReference type="PROSITE" id="PS00107">
    <property type="entry name" value="PROTEIN_KINASE_ATP"/>
    <property type="match status" value="1"/>
</dbReference>
<dbReference type="EMBL" id="AK163921">
    <property type="protein sequence ID" value="BAE37535.1"/>
    <property type="molecule type" value="mRNA"/>
</dbReference>
<keyword evidence="1" id="KW-0547">Nucleotide-binding</keyword>
<evidence type="ECO:0000313" key="2">
    <source>
        <dbReference type="EMBL" id="BAE37535.1"/>
    </source>
</evidence>
<dbReference type="InterPro" id="IPR017441">
    <property type="entry name" value="Protein_kinase_ATP_BS"/>
</dbReference>
<sequence length="114" mass="12586">MEEPMAFSSLRGSDRCPADDSLKKYEQSVKLSGIKRDIEELCEAVPQLVNVFKIKDKIGEGTFSSVYLATAQLQEGHEEKIALKHLIPTSHPMRIAAELQCLTVAGGLVRWLSG</sequence>
<gene>
    <name evidence="3" type="primary">Cdc7</name>
</gene>
<reference evidence="2" key="7">
    <citation type="journal article" date="2005" name="Science">
        <title>The Transcriptional Landscape of the Mammalian Genome.</title>
        <authorList>
            <consortium name="The FANTOM Consortium"/>
            <consortium name="Riken Genome Exploration Research Group and Genome Science Group (Genome Network Project Core Group)"/>
        </authorList>
    </citation>
    <scope>NUCLEOTIDE SEQUENCE</scope>
    <source>
        <strain evidence="2">C57BL/6J</strain>
        <tissue evidence="2">Cerebellum</tissue>
    </source>
</reference>
<proteinExistence type="evidence at transcript level"/>
<dbReference type="InterPro" id="IPR011009">
    <property type="entry name" value="Kinase-like_dom_sf"/>
</dbReference>
<evidence type="ECO:0000313" key="3">
    <source>
        <dbReference type="MGI" id="MGI:1309511"/>
    </source>
</evidence>
<dbReference type="MGI" id="MGI:1309511">
    <property type="gene designation" value="Cdc7"/>
</dbReference>
<accession>Q3TQ50</accession>
<reference evidence="2" key="8">
    <citation type="journal article" date="2005" name="Science">
        <title>Antisense Transcription in the Mammalian Transcriptome.</title>
        <authorList>
            <consortium name="RIKEN Genome Exploration Research Group and Genome Science Group (Genome Network Project Core Group) and the FANTOM Consortium"/>
        </authorList>
    </citation>
    <scope>NUCLEOTIDE SEQUENCE</scope>
    <source>
        <strain evidence="2">C57BL/6J</strain>
        <tissue evidence="2">Cerebellum</tissue>
    </source>
</reference>
<dbReference type="AlphaFoldDB" id="Q3TQ50"/>
<feature type="binding site" evidence="1">
    <location>
        <position position="84"/>
    </location>
    <ligand>
        <name>ATP</name>
        <dbReference type="ChEBI" id="CHEBI:30616"/>
    </ligand>
</feature>
<reference evidence="2" key="5">
    <citation type="journal article" date="2002" name="Nature">
        <title>Analysis of the mouse transcriptome based on functional annotation of 60,770 full-length cDNAs.</title>
        <authorList>
            <consortium name="The FANTOM Consortium and the RIKEN Genome Exploration Research Group Phase I and II Team"/>
        </authorList>
    </citation>
    <scope>NUCLEOTIDE SEQUENCE</scope>
    <source>
        <strain evidence="2">C57BL/6J</strain>
        <tissue evidence="2">Cerebellum</tissue>
    </source>
</reference>
<evidence type="ECO:0000256" key="1">
    <source>
        <dbReference type="PROSITE-ProRule" id="PRU10141"/>
    </source>
</evidence>
<keyword evidence="1" id="KW-0067">ATP-binding</keyword>
<dbReference type="GO" id="GO:0005524">
    <property type="term" value="F:ATP binding"/>
    <property type="evidence" value="ECO:0007669"/>
    <property type="project" value="UniProtKB-UniRule"/>
</dbReference>
<reference evidence="2" key="2">
    <citation type="journal article" date="2000" name="Genome Res.">
        <title>Normalization and subtraction of cap-trapper-selected cDNAs to prepare full-length cDNA libraries for rapid discovery of new genes.</title>
        <authorList>
            <person name="Carninci P."/>
            <person name="Shibata Y."/>
            <person name="Hayatsu N."/>
            <person name="Sugahara Y."/>
            <person name="Shibata K."/>
            <person name="Itoh M."/>
            <person name="Konno H."/>
            <person name="Okazaki Y."/>
            <person name="Muramatsu M."/>
            <person name="Hayashizaki Y."/>
        </authorList>
    </citation>
    <scope>NUCLEOTIDE SEQUENCE</scope>
    <source>
        <strain evidence="2">C57BL/6J</strain>
        <tissue evidence="2">Cerebellum</tissue>
    </source>
</reference>
<name>Q3TQ50_MOUSE</name>
<dbReference type="Gene3D" id="3.30.200.20">
    <property type="entry name" value="Phosphorylase Kinase, domain 1"/>
    <property type="match status" value="1"/>
</dbReference>
<evidence type="ECO:0008006" key="4">
    <source>
        <dbReference type="Google" id="ProtNLM"/>
    </source>
</evidence>